<dbReference type="AlphaFoldDB" id="A0A450TF49"/>
<dbReference type="EMBL" id="CAADFE010000008">
    <property type="protein sequence ID" value="VFJ65759.1"/>
    <property type="molecule type" value="Genomic_DNA"/>
</dbReference>
<sequence>MKHHKKYLQSLIRKGGPAPEDYYDLDAWIIEVWEQAKVGLIGEAERKDLIGLLGDAASVETMQGFTLQKPHGYAGDFEIIDRIYEHYVSGGGDIWPIGTFIFTAMPRRMPCATASIIFPA</sequence>
<accession>A0A450TF49</accession>
<reference evidence="1" key="1">
    <citation type="submission" date="2019-02" db="EMBL/GenBank/DDBJ databases">
        <authorList>
            <person name="Gruber-Vodicka R. H."/>
            <person name="Seah K. B. B."/>
        </authorList>
    </citation>
    <scope>NUCLEOTIDE SEQUENCE</scope>
    <source>
        <strain evidence="1">BECK_BZ131</strain>
    </source>
</reference>
<evidence type="ECO:0000313" key="1">
    <source>
        <dbReference type="EMBL" id="VFJ65759.1"/>
    </source>
</evidence>
<protein>
    <submittedName>
        <fullName evidence="1">Uncharacterized protein</fullName>
    </submittedName>
</protein>
<proteinExistence type="predicted"/>
<organism evidence="1">
    <name type="scientific">Candidatus Kentrum sp. FW</name>
    <dbReference type="NCBI Taxonomy" id="2126338"/>
    <lineage>
        <taxon>Bacteria</taxon>
        <taxon>Pseudomonadati</taxon>
        <taxon>Pseudomonadota</taxon>
        <taxon>Gammaproteobacteria</taxon>
        <taxon>Candidatus Kentrum</taxon>
    </lineage>
</organism>
<gene>
    <name evidence="1" type="ORF">BECKFW1821C_GA0114237_100838</name>
</gene>
<name>A0A450TF49_9GAMM</name>